<evidence type="ECO:0000256" key="4">
    <source>
        <dbReference type="ARBA" id="ARBA00022989"/>
    </source>
</evidence>
<evidence type="ECO:0000256" key="5">
    <source>
        <dbReference type="ARBA" id="ARBA00023136"/>
    </source>
</evidence>
<reference evidence="9 10" key="1">
    <citation type="submission" date="2024-10" db="EMBL/GenBank/DDBJ databases">
        <title>Updated reference genomes for cyclostephanoid diatoms.</title>
        <authorList>
            <person name="Roberts W.R."/>
            <person name="Alverson A.J."/>
        </authorList>
    </citation>
    <scope>NUCLEOTIDE SEQUENCE [LARGE SCALE GENOMIC DNA]</scope>
    <source>
        <strain evidence="9 10">AJA276-08</strain>
    </source>
</reference>
<keyword evidence="5 8" id="KW-0472">Membrane</keyword>
<feature type="region of interest" description="Disordered" evidence="7">
    <location>
        <begin position="516"/>
        <end position="618"/>
    </location>
</feature>
<evidence type="ECO:0000256" key="6">
    <source>
        <dbReference type="ARBA" id="ARBA00023180"/>
    </source>
</evidence>
<dbReference type="GO" id="GO:0016020">
    <property type="term" value="C:membrane"/>
    <property type="evidence" value="ECO:0007669"/>
    <property type="project" value="UniProtKB-SubCell"/>
</dbReference>
<keyword evidence="3" id="KW-0735">Signal-anchor</keyword>
<feature type="compositionally biased region" description="Low complexity" evidence="7">
    <location>
        <begin position="608"/>
        <end position="618"/>
    </location>
</feature>
<evidence type="ECO:0000256" key="2">
    <source>
        <dbReference type="ARBA" id="ARBA00022692"/>
    </source>
</evidence>
<comment type="caution">
    <text evidence="9">The sequence shown here is derived from an EMBL/GenBank/DDBJ whole genome shotgun (WGS) entry which is preliminary data.</text>
</comment>
<protein>
    <submittedName>
        <fullName evidence="9">Uncharacterized protein</fullName>
    </submittedName>
</protein>
<evidence type="ECO:0000256" key="3">
    <source>
        <dbReference type="ARBA" id="ARBA00022968"/>
    </source>
</evidence>
<dbReference type="PANTHER" id="PTHR12270">
    <property type="entry name" value="GLYCOSYLTRANSFERASE-RELATED"/>
    <property type="match status" value="1"/>
</dbReference>
<proteinExistence type="predicted"/>
<feature type="compositionally biased region" description="Acidic residues" evidence="7">
    <location>
        <begin position="584"/>
        <end position="600"/>
    </location>
</feature>
<dbReference type="PANTHER" id="PTHR12270:SF52">
    <property type="entry name" value="GLYCOSYLTRANSFERASE-LIKE PROTEIN GNT13-RELATED"/>
    <property type="match status" value="1"/>
</dbReference>
<gene>
    <name evidence="9" type="ORF">ACHAW5_007427</name>
</gene>
<dbReference type="AlphaFoldDB" id="A0ABD3R304"/>
<keyword evidence="2 8" id="KW-0812">Transmembrane</keyword>
<evidence type="ECO:0000256" key="7">
    <source>
        <dbReference type="SAM" id="MobiDB-lite"/>
    </source>
</evidence>
<feature type="region of interest" description="Disordered" evidence="7">
    <location>
        <begin position="1"/>
        <end position="50"/>
    </location>
</feature>
<organism evidence="9 10">
    <name type="scientific">Stephanodiscus triporus</name>
    <dbReference type="NCBI Taxonomy" id="2934178"/>
    <lineage>
        <taxon>Eukaryota</taxon>
        <taxon>Sar</taxon>
        <taxon>Stramenopiles</taxon>
        <taxon>Ochrophyta</taxon>
        <taxon>Bacillariophyta</taxon>
        <taxon>Coscinodiscophyceae</taxon>
        <taxon>Thalassiosirophycidae</taxon>
        <taxon>Stephanodiscales</taxon>
        <taxon>Stephanodiscaceae</taxon>
        <taxon>Stephanodiscus</taxon>
    </lineage>
</organism>
<comment type="subcellular location">
    <subcellularLocation>
        <location evidence="1">Membrane</location>
        <topology evidence="1">Single-pass type II membrane protein</topology>
    </subcellularLocation>
</comment>
<dbReference type="Pfam" id="PF13896">
    <property type="entry name" value="Glyco_transf_49"/>
    <property type="match status" value="1"/>
</dbReference>
<dbReference type="Proteomes" id="UP001530315">
    <property type="component" value="Unassembled WGS sequence"/>
</dbReference>
<keyword evidence="10" id="KW-1185">Reference proteome</keyword>
<feature type="compositionally biased region" description="Acidic residues" evidence="7">
    <location>
        <begin position="546"/>
        <end position="568"/>
    </location>
</feature>
<keyword evidence="6" id="KW-0325">Glycoprotein</keyword>
<evidence type="ECO:0000313" key="9">
    <source>
        <dbReference type="EMBL" id="KAL3805951.1"/>
    </source>
</evidence>
<evidence type="ECO:0000256" key="8">
    <source>
        <dbReference type="SAM" id="Phobius"/>
    </source>
</evidence>
<evidence type="ECO:0000256" key="1">
    <source>
        <dbReference type="ARBA" id="ARBA00004606"/>
    </source>
</evidence>
<name>A0ABD3R304_9STRA</name>
<sequence>MEEVGRGENLQGEGGNASPSNSKPARIRLRGHSSSVSSSSSLGTRGWAQSTKGRHITNIHKINVINNFGMDRDKRSKEHMGWLVLRIVVALLMIVWFVALVSVARGAGLPPSSDNANPKGQLVNLPRFTIKSKDQVAKKKNNTRFPDNDAIAALKALKIPTNLPHSIFELSLFGNTSPNDFQLYTPHAPSCSEPLDAHEVSFTLVSQLSSDRLWMIKHHCERWGDNPMSIVVFSDREATVIKSELISMGCSKENLTLQTVKKTTYDPDGTEYPVNLLRNLALSVVKTSHIVYADVDFWPSSDLHSILSKETIKEQLASDSKLATVIPAFQMERLCREYRDCRENNIPKMPKHKEALLWLIGRRAASAFDPTNPGGHGSTKYVTWKDQETATFVDLPCIKSNRYEPYLVVRYCSELPPFQEGFTGYGKNKMTWAMLLRRVGYKFSQIGGAFLVHYPHLDSKSREEWNKKPEVLEKKSSKFASKLIKKNADKIDLSQFKRARVDALFLDFKRWLNENVEDESRTPKCQNVKNDDYTLWVHPSEKEGNDGGEEGEEGDDDGENDEEGEGGADNDLREKEIIEILEPFSEEESNADGQDNDEGENNGGNVEGGENNVDTDVL</sequence>
<dbReference type="EMBL" id="JALLAZ020000009">
    <property type="protein sequence ID" value="KAL3805951.1"/>
    <property type="molecule type" value="Genomic_DNA"/>
</dbReference>
<keyword evidence="4 8" id="KW-1133">Transmembrane helix</keyword>
<dbReference type="InterPro" id="IPR051292">
    <property type="entry name" value="Xyl/GlcA_transferase"/>
</dbReference>
<accession>A0ABD3R304</accession>
<evidence type="ECO:0000313" key="10">
    <source>
        <dbReference type="Proteomes" id="UP001530315"/>
    </source>
</evidence>
<feature type="transmembrane region" description="Helical" evidence="8">
    <location>
        <begin position="83"/>
        <end position="104"/>
    </location>
</feature>